<accession>A0AAE5C9W1</accession>
<dbReference type="InterPro" id="IPR008331">
    <property type="entry name" value="Ferritin_DPS_dom"/>
</dbReference>
<dbReference type="PANTHER" id="PTHR11431">
    <property type="entry name" value="FERRITIN"/>
    <property type="match status" value="1"/>
</dbReference>
<keyword evidence="2 7" id="KW-0409">Iron storage</keyword>
<evidence type="ECO:0000256" key="6">
    <source>
        <dbReference type="PIRSR" id="PIRSR601519-1"/>
    </source>
</evidence>
<protein>
    <recommendedName>
        <fullName evidence="7">Ferritin</fullName>
        <ecNumber evidence="7">1.16.3.2</ecNumber>
    </recommendedName>
</protein>
<dbReference type="CDD" id="cd01055">
    <property type="entry name" value="Nonheme_Ferritin"/>
    <property type="match status" value="1"/>
</dbReference>
<dbReference type="InterPro" id="IPR041719">
    <property type="entry name" value="Ferritin_prok"/>
</dbReference>
<comment type="function">
    <text evidence="7">Iron-storage protein.</text>
</comment>
<evidence type="ECO:0000256" key="3">
    <source>
        <dbReference type="ARBA" id="ARBA00022723"/>
    </source>
</evidence>
<evidence type="ECO:0000256" key="4">
    <source>
        <dbReference type="ARBA" id="ARBA00023002"/>
    </source>
</evidence>
<feature type="binding site" evidence="6">
    <location>
        <position position="127"/>
    </location>
    <ligand>
        <name>Fe cation</name>
        <dbReference type="ChEBI" id="CHEBI:24875"/>
        <label>1</label>
    </ligand>
</feature>
<dbReference type="EMBL" id="JAACAK010000099">
    <property type="protein sequence ID" value="NIR75901.1"/>
    <property type="molecule type" value="Genomic_DNA"/>
</dbReference>
<dbReference type="GO" id="GO:0006879">
    <property type="term" value="P:intracellular iron ion homeostasis"/>
    <property type="evidence" value="ECO:0007669"/>
    <property type="project" value="UniProtKB-KW"/>
</dbReference>
<dbReference type="FunFam" id="1.20.1260.10:FF:000001">
    <property type="entry name" value="Non-heme ferritin"/>
    <property type="match status" value="1"/>
</dbReference>
<dbReference type="InterPro" id="IPR001519">
    <property type="entry name" value="Ferritin"/>
</dbReference>
<keyword evidence="3 6" id="KW-0479">Metal-binding</keyword>
<dbReference type="SUPFAM" id="SSF47240">
    <property type="entry name" value="Ferritin-like"/>
    <property type="match status" value="1"/>
</dbReference>
<evidence type="ECO:0000256" key="5">
    <source>
        <dbReference type="ARBA" id="ARBA00023004"/>
    </source>
</evidence>
<dbReference type="PROSITE" id="PS50905">
    <property type="entry name" value="FERRITIN_LIKE"/>
    <property type="match status" value="1"/>
</dbReference>
<dbReference type="InterPro" id="IPR009078">
    <property type="entry name" value="Ferritin-like_SF"/>
</dbReference>
<evidence type="ECO:0000259" key="8">
    <source>
        <dbReference type="PROSITE" id="PS50905"/>
    </source>
</evidence>
<keyword evidence="7" id="KW-0963">Cytoplasm</keyword>
<feature type="binding site" evidence="6">
    <location>
        <position position="53"/>
    </location>
    <ligand>
        <name>Fe cation</name>
        <dbReference type="ChEBI" id="CHEBI:24875"/>
        <label>1</label>
    </ligand>
</feature>
<comment type="catalytic activity">
    <reaction evidence="7">
        <text>4 Fe(2+) + O2 + 6 H2O = 4 iron(III) oxide-hydroxide + 12 H(+)</text>
        <dbReference type="Rhea" id="RHEA:11972"/>
        <dbReference type="ChEBI" id="CHEBI:15377"/>
        <dbReference type="ChEBI" id="CHEBI:15378"/>
        <dbReference type="ChEBI" id="CHEBI:15379"/>
        <dbReference type="ChEBI" id="CHEBI:29033"/>
        <dbReference type="ChEBI" id="CHEBI:78619"/>
        <dbReference type="EC" id="1.16.3.2"/>
    </reaction>
</comment>
<dbReference type="AlphaFoldDB" id="A0AAE5C9W1"/>
<dbReference type="PANTHER" id="PTHR11431:SF127">
    <property type="entry name" value="BACTERIAL NON-HEME FERRITIN"/>
    <property type="match status" value="1"/>
</dbReference>
<dbReference type="InterPro" id="IPR009040">
    <property type="entry name" value="Ferritin-like_diiron"/>
</dbReference>
<feature type="binding site" evidence="6">
    <location>
        <position position="50"/>
    </location>
    <ligand>
        <name>Fe cation</name>
        <dbReference type="ChEBI" id="CHEBI:24875"/>
        <label>1</label>
    </ligand>
</feature>
<feature type="domain" description="Ferritin-like diiron" evidence="8">
    <location>
        <begin position="1"/>
        <end position="145"/>
    </location>
</feature>
<organism evidence="9 10">
    <name type="scientific">Candidatus Kutchimonas denitrificans</name>
    <dbReference type="NCBI Taxonomy" id="3056748"/>
    <lineage>
        <taxon>Bacteria</taxon>
        <taxon>Pseudomonadati</taxon>
        <taxon>Gemmatimonadota</taxon>
        <taxon>Gemmatimonadia</taxon>
        <taxon>Candidatus Palauibacterales</taxon>
        <taxon>Candidatus Palauibacteraceae</taxon>
        <taxon>Candidatus Kutchimonas</taxon>
    </lineage>
</organism>
<dbReference type="InterPro" id="IPR012347">
    <property type="entry name" value="Ferritin-like"/>
</dbReference>
<comment type="similarity">
    <text evidence="1 7">Belongs to the ferritin family. Prokaryotic subfamily.</text>
</comment>
<name>A0AAE5C9W1_9BACT</name>
<dbReference type="Proteomes" id="UP000702544">
    <property type="component" value="Unassembled WGS sequence"/>
</dbReference>
<evidence type="ECO:0000256" key="7">
    <source>
        <dbReference type="RuleBase" id="RU361145"/>
    </source>
</evidence>
<dbReference type="GO" id="GO:0004322">
    <property type="term" value="F:ferroxidase activity"/>
    <property type="evidence" value="ECO:0007669"/>
    <property type="project" value="TreeGrafter"/>
</dbReference>
<reference evidence="9 10" key="1">
    <citation type="submission" date="2020-01" db="EMBL/GenBank/DDBJ databases">
        <title>Genomes assembled from Gulf of Kutch pelagic sediment metagenomes.</title>
        <authorList>
            <person name="Chandrashekar M."/>
            <person name="Mahajan M.S."/>
            <person name="Dave K.J."/>
            <person name="Vatsa P."/>
            <person name="Nathani N.M."/>
        </authorList>
    </citation>
    <scope>NUCLEOTIDE SEQUENCE [LARGE SCALE GENOMIC DNA]</scope>
    <source>
        <strain evidence="9">KS3-K002</strain>
    </source>
</reference>
<feature type="binding site" evidence="6">
    <location>
        <position position="17"/>
    </location>
    <ligand>
        <name>Fe cation</name>
        <dbReference type="ChEBI" id="CHEBI:24875"/>
        <label>1</label>
    </ligand>
</feature>
<comment type="subcellular location">
    <subcellularLocation>
        <location evidence="7">Cytoplasm</location>
    </subcellularLocation>
</comment>
<evidence type="ECO:0000313" key="10">
    <source>
        <dbReference type="Proteomes" id="UP000702544"/>
    </source>
</evidence>
<dbReference type="GO" id="GO:0006826">
    <property type="term" value="P:iron ion transport"/>
    <property type="evidence" value="ECO:0007669"/>
    <property type="project" value="InterPro"/>
</dbReference>
<keyword evidence="5 6" id="KW-0408">Iron</keyword>
<dbReference type="GO" id="GO:0005829">
    <property type="term" value="C:cytosol"/>
    <property type="evidence" value="ECO:0007669"/>
    <property type="project" value="TreeGrafter"/>
</dbReference>
<evidence type="ECO:0000256" key="2">
    <source>
        <dbReference type="ARBA" id="ARBA00022434"/>
    </source>
</evidence>
<dbReference type="GO" id="GO:0042802">
    <property type="term" value="F:identical protein binding"/>
    <property type="evidence" value="ECO:0007669"/>
    <property type="project" value="UniProtKB-ARBA"/>
</dbReference>
<dbReference type="GO" id="GO:0008199">
    <property type="term" value="F:ferric iron binding"/>
    <property type="evidence" value="ECO:0007669"/>
    <property type="project" value="InterPro"/>
</dbReference>
<sequence length="164" mass="18571">MLSKSMEEALNAQINAELYSAYIYLSMSTYFEANDFPGMASWMRHQAQEEVDHAMKFYRYVVDRDGRVTLAAIDAPPTDWKSPLAAFEKAYKHEQHVTGLINELVAQADEENDYATRNMLDWFVDEQVEEEATASAIVARLKLIGDNAPGLIMLDRELGARGTE</sequence>
<evidence type="ECO:0000256" key="1">
    <source>
        <dbReference type="ARBA" id="ARBA00006950"/>
    </source>
</evidence>
<comment type="caution">
    <text evidence="9">The sequence shown here is derived from an EMBL/GenBank/DDBJ whole genome shotgun (WGS) entry which is preliminary data.</text>
</comment>
<evidence type="ECO:0000313" key="9">
    <source>
        <dbReference type="EMBL" id="NIR75901.1"/>
    </source>
</evidence>
<dbReference type="GO" id="GO:0008198">
    <property type="term" value="F:ferrous iron binding"/>
    <property type="evidence" value="ECO:0007669"/>
    <property type="project" value="TreeGrafter"/>
</dbReference>
<dbReference type="EC" id="1.16.3.2" evidence="7"/>
<keyword evidence="4" id="KW-0560">Oxidoreductase</keyword>
<gene>
    <name evidence="9" type="ORF">GWO12_12435</name>
</gene>
<feature type="binding site" evidence="6">
    <location>
        <position position="94"/>
    </location>
    <ligand>
        <name>Fe cation</name>
        <dbReference type="ChEBI" id="CHEBI:24875"/>
        <label>1</label>
    </ligand>
</feature>
<dbReference type="Gene3D" id="1.20.1260.10">
    <property type="match status" value="1"/>
</dbReference>
<proteinExistence type="inferred from homology"/>
<dbReference type="Pfam" id="PF00210">
    <property type="entry name" value="Ferritin"/>
    <property type="match status" value="1"/>
</dbReference>